<evidence type="ECO:0000313" key="3">
    <source>
        <dbReference type="Proteomes" id="UP000825729"/>
    </source>
</evidence>
<dbReference type="EMBL" id="JAINDJ010000002">
    <property type="protein sequence ID" value="KAG9457942.1"/>
    <property type="molecule type" value="Genomic_DNA"/>
</dbReference>
<keyword evidence="3" id="KW-1185">Reference proteome</keyword>
<reference evidence="2 3" key="1">
    <citation type="submission" date="2021-07" db="EMBL/GenBank/DDBJ databases">
        <title>The Aristolochia fimbriata genome: insights into angiosperm evolution, floral development and chemical biosynthesis.</title>
        <authorList>
            <person name="Jiao Y."/>
        </authorList>
    </citation>
    <scope>NUCLEOTIDE SEQUENCE [LARGE SCALE GENOMIC DNA]</scope>
    <source>
        <strain evidence="2">IBCAS-2021</strain>
        <tissue evidence="2">Leaf</tissue>
    </source>
</reference>
<sequence length="195" mass="22432">MKLDLGKQKKENEVQNYIPRSGDNKGREKWTSISGKKEIRDSGFGEDEERRSVGQQLRENNANMRETKKKRTRWYPSLKCLSSKILIYPSRPSIIWFQRPNHRVYNLLDHDGKTETVPKTQYTTKVVLYWKQAGAGRPGETVEPFHTTGSTRTQLIDSSTTSFVGFCPTTVENVTLNLAEERVQRVNRTLIKGGK</sequence>
<dbReference type="AlphaFoldDB" id="A0AAV7F9T0"/>
<feature type="region of interest" description="Disordered" evidence="1">
    <location>
        <begin position="1"/>
        <end position="68"/>
    </location>
</feature>
<dbReference type="Proteomes" id="UP000825729">
    <property type="component" value="Unassembled WGS sequence"/>
</dbReference>
<feature type="compositionally biased region" description="Basic and acidic residues" evidence="1">
    <location>
        <begin position="22"/>
        <end position="52"/>
    </location>
</feature>
<accession>A0AAV7F9T0</accession>
<proteinExistence type="predicted"/>
<name>A0AAV7F9T0_ARIFI</name>
<comment type="caution">
    <text evidence="2">The sequence shown here is derived from an EMBL/GenBank/DDBJ whole genome shotgun (WGS) entry which is preliminary data.</text>
</comment>
<feature type="compositionally biased region" description="Basic and acidic residues" evidence="1">
    <location>
        <begin position="1"/>
        <end position="13"/>
    </location>
</feature>
<organism evidence="2 3">
    <name type="scientific">Aristolochia fimbriata</name>
    <name type="common">White veined hardy Dutchman's pipe vine</name>
    <dbReference type="NCBI Taxonomy" id="158543"/>
    <lineage>
        <taxon>Eukaryota</taxon>
        <taxon>Viridiplantae</taxon>
        <taxon>Streptophyta</taxon>
        <taxon>Embryophyta</taxon>
        <taxon>Tracheophyta</taxon>
        <taxon>Spermatophyta</taxon>
        <taxon>Magnoliopsida</taxon>
        <taxon>Magnoliidae</taxon>
        <taxon>Piperales</taxon>
        <taxon>Aristolochiaceae</taxon>
        <taxon>Aristolochia</taxon>
    </lineage>
</organism>
<evidence type="ECO:0000313" key="2">
    <source>
        <dbReference type="EMBL" id="KAG9457942.1"/>
    </source>
</evidence>
<protein>
    <submittedName>
        <fullName evidence="2">Uncharacterized protein</fullName>
    </submittedName>
</protein>
<gene>
    <name evidence="2" type="ORF">H6P81_002450</name>
</gene>
<evidence type="ECO:0000256" key="1">
    <source>
        <dbReference type="SAM" id="MobiDB-lite"/>
    </source>
</evidence>
<feature type="compositionally biased region" description="Polar residues" evidence="1">
    <location>
        <begin position="53"/>
        <end position="64"/>
    </location>
</feature>